<dbReference type="Pfam" id="PF00589">
    <property type="entry name" value="Phage_integrase"/>
    <property type="match status" value="1"/>
</dbReference>
<keyword evidence="1" id="KW-0233">DNA recombination</keyword>
<evidence type="ECO:0000313" key="3">
    <source>
        <dbReference type="Proteomes" id="UP000289664"/>
    </source>
</evidence>
<name>B0NCA9_CLOS5</name>
<dbReference type="HOGENOM" id="CLU_027562_10_2_9"/>
<dbReference type="OrthoDB" id="9766545at2"/>
<dbReference type="PANTHER" id="PTHR30349">
    <property type="entry name" value="PHAGE INTEGRASE-RELATED"/>
    <property type="match status" value="1"/>
</dbReference>
<organism evidence="2 3">
    <name type="scientific">Clostridium scindens (strain ATCC 35704 / DSM 5676 / VPI 13733 / 19)</name>
    <dbReference type="NCBI Taxonomy" id="411468"/>
    <lineage>
        <taxon>Bacteria</taxon>
        <taxon>Bacillati</taxon>
        <taxon>Bacillota</taxon>
        <taxon>Clostridia</taxon>
        <taxon>Lachnospirales</taxon>
        <taxon>Lachnospiraceae</taxon>
    </lineage>
</organism>
<dbReference type="GeneID" id="62697645"/>
<evidence type="ECO:0000256" key="1">
    <source>
        <dbReference type="ARBA" id="ARBA00023172"/>
    </source>
</evidence>
<dbReference type="PROSITE" id="PS51898">
    <property type="entry name" value="TYR_RECOMBINASE"/>
    <property type="match status" value="1"/>
</dbReference>
<dbReference type="eggNOG" id="COG0582">
    <property type="taxonomic scope" value="Bacteria"/>
</dbReference>
<dbReference type="EMBL" id="CP036170">
    <property type="protein sequence ID" value="QBF76050.1"/>
    <property type="molecule type" value="Genomic_DNA"/>
</dbReference>
<keyword evidence="3" id="KW-1185">Reference proteome</keyword>
<dbReference type="GO" id="GO:0003677">
    <property type="term" value="F:DNA binding"/>
    <property type="evidence" value="ECO:0007669"/>
    <property type="project" value="InterPro"/>
</dbReference>
<dbReference type="InterPro" id="IPR013762">
    <property type="entry name" value="Integrase-like_cat_sf"/>
</dbReference>
<proteinExistence type="predicted"/>
<dbReference type="GO" id="GO:0015074">
    <property type="term" value="P:DNA integration"/>
    <property type="evidence" value="ECO:0007669"/>
    <property type="project" value="InterPro"/>
</dbReference>
<dbReference type="SUPFAM" id="SSF56349">
    <property type="entry name" value="DNA breaking-rejoining enzymes"/>
    <property type="match status" value="1"/>
</dbReference>
<dbReference type="GO" id="GO:0006310">
    <property type="term" value="P:DNA recombination"/>
    <property type="evidence" value="ECO:0007669"/>
    <property type="project" value="UniProtKB-KW"/>
</dbReference>
<protein>
    <submittedName>
        <fullName evidence="2">Tyrosine recombinase XerC</fullName>
    </submittedName>
</protein>
<reference evidence="2 3" key="1">
    <citation type="journal article" date="2019" name="Appl. Environ. Microbiol.">
        <title>Clostridium scindens ATCC 35704: integration of nutritional requirements, the complete genome sequence, and global transcriptional responses to bile acids.</title>
        <authorList>
            <person name="Devendran S."/>
            <person name="Shrestha R."/>
            <person name="Alves J.M.P."/>
            <person name="Wolf P.G."/>
            <person name="Ly L."/>
            <person name="Hernandez A.G."/>
            <person name="Mendez-Garcia C."/>
            <person name="Inboden A."/>
            <person name="Wiley J."/>
            <person name="Paul O."/>
            <person name="Allen A."/>
            <person name="Springer E."/>
            <person name="Wright C.L."/>
            <person name="Fields C.J."/>
            <person name="Daniel S.L."/>
            <person name="Ridlon J.M."/>
        </authorList>
    </citation>
    <scope>NUCLEOTIDE SEQUENCE [LARGE SCALE GENOMIC DNA]</scope>
    <source>
        <strain evidence="2 3">ATCC 35704</strain>
    </source>
</reference>
<dbReference type="RefSeq" id="WP_004605034.1">
    <property type="nucleotide sequence ID" value="NZ_CP036170.1"/>
</dbReference>
<dbReference type="KEGG" id="csci:HDCHBGLK_03466"/>
<dbReference type="Proteomes" id="UP000289664">
    <property type="component" value="Chromosome"/>
</dbReference>
<dbReference type="Gene3D" id="1.10.443.10">
    <property type="entry name" value="Intergrase catalytic core"/>
    <property type="match status" value="1"/>
</dbReference>
<evidence type="ECO:0000313" key="2">
    <source>
        <dbReference type="EMBL" id="QBF76050.1"/>
    </source>
</evidence>
<accession>B0NCA9</accession>
<dbReference type="PANTHER" id="PTHR30349:SF64">
    <property type="entry name" value="PROPHAGE INTEGRASE INTD-RELATED"/>
    <property type="match status" value="1"/>
</dbReference>
<dbReference type="AlphaFoldDB" id="B0NCA9"/>
<gene>
    <name evidence="2" type="primary">xerC_6</name>
    <name evidence="2" type="ORF">HDCHBGLK_03466</name>
</gene>
<dbReference type="InterPro" id="IPR011010">
    <property type="entry name" value="DNA_brk_join_enz"/>
</dbReference>
<dbReference type="InterPro" id="IPR002104">
    <property type="entry name" value="Integrase_catalytic"/>
</dbReference>
<dbReference type="InterPro" id="IPR050090">
    <property type="entry name" value="Tyrosine_recombinase_XerCD"/>
</dbReference>
<sequence length="322" mass="37363">MREFRSFLAPQIRQFIRYRQASQCWSGSSEKNLAYFDRYCHENYPGADALTQEMADGWCRKRDTENSSSCGTRTGPVRSFLLFLNMRGLSCVQPPESPRHSRRSYVPHAFTEEELARFFWECDSVKAYNRKNSQVRKLTIPVFFRLLYSSGIRTNEARLLRRGDVSLSDGVLDIRQSKGYNQHYAVLHSSMLELIRRYDAAIEAIMPGREYFFPSSRNGHYNCGWVTRTFSQLWETANPSSHATPYDLRHNYAITNINRWVGQGFGFHDRLVCLSKSMGHSKLESTRYYYSIVPALAQVLDEKTGASSERMIPEVPDYEETN</sequence>
<dbReference type="STRING" id="411468.CLOSCI_01082"/>